<dbReference type="NCBIfam" id="NF047389">
    <property type="entry name" value="ATPase_Sll1717"/>
    <property type="match status" value="1"/>
</dbReference>
<proteinExistence type="predicted"/>
<reference evidence="1" key="1">
    <citation type="journal article" date="2021" name="Front. Microbiol.">
        <title>Comprehensive Comparative Genomics and Phenotyping of Methylobacterium Species.</title>
        <authorList>
            <person name="Alessa O."/>
            <person name="Ogura Y."/>
            <person name="Fujitani Y."/>
            <person name="Takami H."/>
            <person name="Hayashi T."/>
            <person name="Sahin N."/>
            <person name="Tani A."/>
        </authorList>
    </citation>
    <scope>NUCLEOTIDE SEQUENCE</scope>
    <source>
        <strain evidence="1">KCTC 52305</strain>
    </source>
</reference>
<dbReference type="InterPro" id="IPR059206">
    <property type="entry name" value="Sll1717-like"/>
</dbReference>
<accession>A0ABQ4R6B4</accession>
<dbReference type="RefSeq" id="WP_128561231.1">
    <property type="nucleotide sequence ID" value="NZ_QOWC01000001.1"/>
</dbReference>
<protein>
    <submittedName>
        <fullName evidence="1">Uncharacterized protein</fullName>
    </submittedName>
</protein>
<organism evidence="1 2">
    <name type="scientific">Methylobacterium crusticola</name>
    <dbReference type="NCBI Taxonomy" id="1697972"/>
    <lineage>
        <taxon>Bacteria</taxon>
        <taxon>Pseudomonadati</taxon>
        <taxon>Pseudomonadota</taxon>
        <taxon>Alphaproteobacteria</taxon>
        <taxon>Hyphomicrobiales</taxon>
        <taxon>Methylobacteriaceae</taxon>
        <taxon>Methylobacterium</taxon>
    </lineage>
</organism>
<dbReference type="EMBL" id="BPQH01000021">
    <property type="protein sequence ID" value="GJD52715.1"/>
    <property type="molecule type" value="Genomic_DNA"/>
</dbReference>
<evidence type="ECO:0000313" key="2">
    <source>
        <dbReference type="Proteomes" id="UP001055167"/>
    </source>
</evidence>
<comment type="caution">
    <text evidence="1">The sequence shown here is derived from an EMBL/GenBank/DDBJ whole genome shotgun (WGS) entry which is preliminary data.</text>
</comment>
<dbReference type="Proteomes" id="UP001055167">
    <property type="component" value="Unassembled WGS sequence"/>
</dbReference>
<keyword evidence="2" id="KW-1185">Reference proteome</keyword>
<reference evidence="1" key="2">
    <citation type="submission" date="2021-08" db="EMBL/GenBank/DDBJ databases">
        <authorList>
            <person name="Tani A."/>
            <person name="Ola A."/>
            <person name="Ogura Y."/>
            <person name="Katsura K."/>
            <person name="Hayashi T."/>
        </authorList>
    </citation>
    <scope>NUCLEOTIDE SEQUENCE</scope>
    <source>
        <strain evidence="1">KCTC 52305</strain>
    </source>
</reference>
<name>A0ABQ4R6B4_9HYPH</name>
<gene>
    <name evidence="1" type="ORF">OPKNFCMD_5481</name>
</gene>
<evidence type="ECO:0000313" key="1">
    <source>
        <dbReference type="EMBL" id="GJD52715.1"/>
    </source>
</evidence>
<sequence>MYLNVRREIALSIDFLKTFGFLQDPFASTNAADEPLIDKYFVDPPFFPAVVGDPNTPKSNVVFAPRGGGKTAQKIMIEKRSAEAHQFLCLTYDRFPTNVIRLPKDADAEYHLTNICRILLIAILCEIEERKYLPQEVDEIDKRLIVSLSRKLLGDLSAEKFQESLASVKSFGDKPKDYYGRYGGIVTGLLNLMAAKFGFGKFELATAAYKPLDETLRFQFESLVALVKKFGYKSTYILVDRVDELTITASDAGKNFEFLESLLIDLPLLETNGLAFKFFLWDKIKDMYQDAGGRPDRLLEYSLDWSVADLEIVLSKRLSTYSEGKIRQFDDLVASDSPYNVHRMIAYFAHASPRDMVRICKKIVDEHTKTGRYGEKIEFRTVKAGIINFATERARELYGAIFGELKKVGDVNFTINRLANDIFRVSTQAARSKVKNWQNSGAVVKIGDVPNPGNRPQYLYGILDPRLAIAVNSDRSIEEAMDYSLVICPHCTALRIVEEGEITCPDCQGNFIAEDANTMGQLCRRS</sequence>